<proteinExistence type="predicted"/>
<evidence type="ECO:0000313" key="2">
    <source>
        <dbReference type="EMBL" id="WLS98033.1"/>
    </source>
</evidence>
<name>A0ABD7Z2M5_9NEIS</name>
<reference evidence="2 3" key="1">
    <citation type="submission" date="2023-08" db="EMBL/GenBank/DDBJ databases">
        <title>Complete genome sequences of 12 bacterial strains from the honey bee gut, resolved with long-read nanopore sequencing.</title>
        <authorList>
            <person name="Kwong W.K."/>
            <person name="Acheampong S."/>
            <person name="Polat M.F."/>
        </authorList>
    </citation>
    <scope>NUCLEOTIDE SEQUENCE [LARGE SCALE GENOMIC DNA]</scope>
    <source>
        <strain evidence="3">wkB9</strain>
    </source>
</reference>
<evidence type="ECO:0008006" key="4">
    <source>
        <dbReference type="Google" id="ProtNLM"/>
    </source>
</evidence>
<keyword evidence="1" id="KW-0732">Signal</keyword>
<evidence type="ECO:0000256" key="1">
    <source>
        <dbReference type="SAM" id="SignalP"/>
    </source>
</evidence>
<dbReference type="EMBL" id="CP132375">
    <property type="protein sequence ID" value="WLS98033.1"/>
    <property type="molecule type" value="Genomic_DNA"/>
</dbReference>
<protein>
    <recommendedName>
        <fullName evidence="4">N-acetylmuramoyl-L-alanine amidase</fullName>
    </recommendedName>
</protein>
<dbReference type="RefSeq" id="WP_025331118.1">
    <property type="nucleotide sequence ID" value="NZ_CP132375.1"/>
</dbReference>
<sequence length="267" mass="30234">MRKSTFYIFQYIFLLLLITGVLPAQAEDSVSNSFNTTGQVKILPVTQTCTGKPWQHIVWVHVHDNEETARQTALMALNQIQQGCLLDFRHGGSREIRIQTNDVNYYFDPNRIFTETGRKNALKCLRGNCAQAREELTQEVDGFLNQYMIHAKLIVALHNNHPSGLSIRNYVPGGSMAHGMSQVAVSPDKDPHDFFYVTSQRAFEFLSGRSFNVVLQNNQTVRDDGSLSVWAARQEIDYINSEAGTGNLASQMVMLAAVWAYMQEYYL</sequence>
<feature type="signal peptide" evidence="1">
    <location>
        <begin position="1"/>
        <end position="26"/>
    </location>
</feature>
<accession>A0ABD7Z2M5</accession>
<feature type="chain" id="PRO_5044879414" description="N-acetylmuramoyl-L-alanine amidase" evidence="1">
    <location>
        <begin position="27"/>
        <end position="267"/>
    </location>
</feature>
<gene>
    <name evidence="2" type="ORF">RAM05_09300</name>
</gene>
<organism evidence="2 3">
    <name type="scientific">Snodgrassella alvi</name>
    <dbReference type="NCBI Taxonomy" id="1196083"/>
    <lineage>
        <taxon>Bacteria</taxon>
        <taxon>Pseudomonadati</taxon>
        <taxon>Pseudomonadota</taxon>
        <taxon>Betaproteobacteria</taxon>
        <taxon>Neisseriales</taxon>
        <taxon>Neisseriaceae</taxon>
        <taxon>Snodgrassella</taxon>
    </lineage>
</organism>
<dbReference type="AlphaFoldDB" id="A0ABD7Z2M5"/>
<evidence type="ECO:0000313" key="3">
    <source>
        <dbReference type="Proteomes" id="UP001229773"/>
    </source>
</evidence>
<dbReference type="Proteomes" id="UP001229773">
    <property type="component" value="Chromosome"/>
</dbReference>